<dbReference type="Proteomes" id="UP000182658">
    <property type="component" value="Unassembled WGS sequence"/>
</dbReference>
<dbReference type="AlphaFoldDB" id="A0A1J7I3Z2"/>
<protein>
    <submittedName>
        <fullName evidence="2">Uncharacterized protein</fullName>
    </submittedName>
</protein>
<sequence length="105" mass="11706">MPERHPEVIRLGREPLPEGIVDEIKTERLPHHTSISRPPQPHQRFPLASRERKALAAKSQNTLHRLPPPPSPNMSVVETAAGIPTLGGELVFVVELGRALDFEKM</sequence>
<name>A0A1J7I3Z2_9PEZI</name>
<evidence type="ECO:0000256" key="1">
    <source>
        <dbReference type="SAM" id="MobiDB-lite"/>
    </source>
</evidence>
<evidence type="ECO:0000313" key="2">
    <source>
        <dbReference type="EMBL" id="OIW22351.1"/>
    </source>
</evidence>
<reference evidence="2 3" key="1">
    <citation type="submission" date="2016-10" db="EMBL/GenBank/DDBJ databases">
        <title>Draft genome sequence of Coniochaeta ligniaria NRRL30616, a lignocellulolytic fungus for bioabatement of inhibitors in plant biomass hydrolysates.</title>
        <authorList>
            <consortium name="DOE Joint Genome Institute"/>
            <person name="Jimenez D.J."/>
            <person name="Hector R.E."/>
            <person name="Riley R."/>
            <person name="Sun H."/>
            <person name="Grigoriev I.V."/>
            <person name="Van Elsas J.D."/>
            <person name="Nichols N.N."/>
        </authorList>
    </citation>
    <scope>NUCLEOTIDE SEQUENCE [LARGE SCALE GENOMIC DNA]</scope>
    <source>
        <strain evidence="2 3">NRRL 30616</strain>
    </source>
</reference>
<evidence type="ECO:0000313" key="3">
    <source>
        <dbReference type="Proteomes" id="UP000182658"/>
    </source>
</evidence>
<feature type="region of interest" description="Disordered" evidence="1">
    <location>
        <begin position="29"/>
        <end position="49"/>
    </location>
</feature>
<dbReference type="InParanoid" id="A0A1J7I3Z2"/>
<keyword evidence="3" id="KW-1185">Reference proteome</keyword>
<gene>
    <name evidence="2" type="ORF">CONLIGDRAFT_687649</name>
</gene>
<proteinExistence type="predicted"/>
<organism evidence="2 3">
    <name type="scientific">Coniochaeta ligniaria NRRL 30616</name>
    <dbReference type="NCBI Taxonomy" id="1408157"/>
    <lineage>
        <taxon>Eukaryota</taxon>
        <taxon>Fungi</taxon>
        <taxon>Dikarya</taxon>
        <taxon>Ascomycota</taxon>
        <taxon>Pezizomycotina</taxon>
        <taxon>Sordariomycetes</taxon>
        <taxon>Sordariomycetidae</taxon>
        <taxon>Coniochaetales</taxon>
        <taxon>Coniochaetaceae</taxon>
        <taxon>Coniochaeta</taxon>
    </lineage>
</organism>
<accession>A0A1J7I3Z2</accession>
<dbReference type="EMBL" id="KV875120">
    <property type="protein sequence ID" value="OIW22351.1"/>
    <property type="molecule type" value="Genomic_DNA"/>
</dbReference>